<protein>
    <recommendedName>
        <fullName evidence="2">BHLH domain-containing protein</fullName>
    </recommendedName>
</protein>
<dbReference type="SUPFAM" id="SSF47459">
    <property type="entry name" value="HLH, helix-loop-helix DNA-binding domain"/>
    <property type="match status" value="1"/>
</dbReference>
<dbReference type="PROSITE" id="PS50888">
    <property type="entry name" value="BHLH"/>
    <property type="match status" value="1"/>
</dbReference>
<evidence type="ECO:0000259" key="2">
    <source>
        <dbReference type="PROSITE" id="PS50888"/>
    </source>
</evidence>
<feature type="compositionally biased region" description="Basic and acidic residues" evidence="1">
    <location>
        <begin position="91"/>
        <end position="107"/>
    </location>
</feature>
<organism evidence="3 4">
    <name type="scientific">Jaapia argillacea MUCL 33604</name>
    <dbReference type="NCBI Taxonomy" id="933084"/>
    <lineage>
        <taxon>Eukaryota</taxon>
        <taxon>Fungi</taxon>
        <taxon>Dikarya</taxon>
        <taxon>Basidiomycota</taxon>
        <taxon>Agaricomycotina</taxon>
        <taxon>Agaricomycetes</taxon>
        <taxon>Agaricomycetidae</taxon>
        <taxon>Jaapiales</taxon>
        <taxon>Jaapiaceae</taxon>
        <taxon>Jaapia</taxon>
    </lineage>
</organism>
<evidence type="ECO:0000256" key="1">
    <source>
        <dbReference type="SAM" id="MobiDB-lite"/>
    </source>
</evidence>
<feature type="compositionally biased region" description="Polar residues" evidence="1">
    <location>
        <begin position="1"/>
        <end position="18"/>
    </location>
</feature>
<dbReference type="STRING" id="933084.A0A067PPC2"/>
<feature type="region of interest" description="Disordered" evidence="1">
    <location>
        <begin position="1"/>
        <end position="111"/>
    </location>
</feature>
<dbReference type="HOGENOM" id="CLU_1717595_0_0_1"/>
<dbReference type="EMBL" id="KL197721">
    <property type="protein sequence ID" value="KDQ56629.1"/>
    <property type="molecule type" value="Genomic_DNA"/>
</dbReference>
<feature type="compositionally biased region" description="Acidic residues" evidence="1">
    <location>
        <begin position="57"/>
        <end position="69"/>
    </location>
</feature>
<name>A0A067PPC2_9AGAM</name>
<evidence type="ECO:0000313" key="4">
    <source>
        <dbReference type="Proteomes" id="UP000027265"/>
    </source>
</evidence>
<keyword evidence="4" id="KW-1185">Reference proteome</keyword>
<evidence type="ECO:0000313" key="3">
    <source>
        <dbReference type="EMBL" id="KDQ56629.1"/>
    </source>
</evidence>
<reference evidence="4" key="1">
    <citation type="journal article" date="2014" name="Proc. Natl. Acad. Sci. U.S.A.">
        <title>Extensive sampling of basidiomycete genomes demonstrates inadequacy of the white-rot/brown-rot paradigm for wood decay fungi.</title>
        <authorList>
            <person name="Riley R."/>
            <person name="Salamov A.A."/>
            <person name="Brown D.W."/>
            <person name="Nagy L.G."/>
            <person name="Floudas D."/>
            <person name="Held B.W."/>
            <person name="Levasseur A."/>
            <person name="Lombard V."/>
            <person name="Morin E."/>
            <person name="Otillar R."/>
            <person name="Lindquist E.A."/>
            <person name="Sun H."/>
            <person name="LaButti K.M."/>
            <person name="Schmutz J."/>
            <person name="Jabbour D."/>
            <person name="Luo H."/>
            <person name="Baker S.E."/>
            <person name="Pisabarro A.G."/>
            <person name="Walton J.D."/>
            <person name="Blanchette R.A."/>
            <person name="Henrissat B."/>
            <person name="Martin F."/>
            <person name="Cullen D."/>
            <person name="Hibbett D.S."/>
            <person name="Grigoriev I.V."/>
        </authorList>
    </citation>
    <scope>NUCLEOTIDE SEQUENCE [LARGE SCALE GENOMIC DNA]</scope>
    <source>
        <strain evidence="4">MUCL 33604</strain>
    </source>
</reference>
<accession>A0A067PPC2</accession>
<feature type="compositionally biased region" description="Acidic residues" evidence="1">
    <location>
        <begin position="136"/>
        <end position="153"/>
    </location>
</feature>
<gene>
    <name evidence="3" type="ORF">JAAARDRAFT_131718</name>
</gene>
<dbReference type="Gene3D" id="4.10.280.10">
    <property type="entry name" value="Helix-loop-helix DNA-binding domain"/>
    <property type="match status" value="1"/>
</dbReference>
<feature type="region of interest" description="Disordered" evidence="1">
    <location>
        <begin position="124"/>
        <end position="153"/>
    </location>
</feature>
<feature type="domain" description="BHLH" evidence="2">
    <location>
        <begin position="96"/>
        <end position="153"/>
    </location>
</feature>
<dbReference type="Pfam" id="PF00010">
    <property type="entry name" value="HLH"/>
    <property type="match status" value="1"/>
</dbReference>
<dbReference type="InterPro" id="IPR036638">
    <property type="entry name" value="HLH_DNA-bd_sf"/>
</dbReference>
<dbReference type="OrthoDB" id="690068at2759"/>
<dbReference type="AlphaFoldDB" id="A0A067PPC2"/>
<sequence length="153" mass="16802">MGLNPNPNELSAVYTGSCNPPRRAKRIRTDSLDPSTRPAAITPSLPTTATSHHPHDDDDEGDEDEDEEPPTPPPQTTSKRRGRKPGTLSRSARESLRKQNHSRIEKARRTKINDALATLRELVPVDYKSRAQIEQGDADEEGLDEGDADGDGD</sequence>
<dbReference type="Proteomes" id="UP000027265">
    <property type="component" value="Unassembled WGS sequence"/>
</dbReference>
<proteinExistence type="predicted"/>
<dbReference type="GO" id="GO:0046983">
    <property type="term" value="F:protein dimerization activity"/>
    <property type="evidence" value="ECO:0007669"/>
    <property type="project" value="InterPro"/>
</dbReference>
<dbReference type="InterPro" id="IPR011598">
    <property type="entry name" value="bHLH_dom"/>
</dbReference>
<feature type="non-terminal residue" evidence="3">
    <location>
        <position position="153"/>
    </location>
</feature>
<dbReference type="InParanoid" id="A0A067PPC2"/>